<evidence type="ECO:0000313" key="1">
    <source>
        <dbReference type="EMBL" id="MFH0249540.1"/>
    </source>
</evidence>
<comment type="caution">
    <text evidence="1">The sequence shown here is derived from an EMBL/GenBank/DDBJ whole genome shotgun (WGS) entry which is preliminary data.</text>
</comment>
<name>A0ABW7HUW5_9ACTN</name>
<accession>A0ABW7HUW5</accession>
<organism evidence="1 2">
    <name type="scientific">Streptomyces chitinivorans</name>
    <dbReference type="NCBI Taxonomy" id="1257027"/>
    <lineage>
        <taxon>Bacteria</taxon>
        <taxon>Bacillati</taxon>
        <taxon>Actinomycetota</taxon>
        <taxon>Actinomycetes</taxon>
        <taxon>Kitasatosporales</taxon>
        <taxon>Streptomycetaceae</taxon>
        <taxon>Streptomyces</taxon>
    </lineage>
</organism>
<evidence type="ECO:0000313" key="2">
    <source>
        <dbReference type="Proteomes" id="UP001607069"/>
    </source>
</evidence>
<gene>
    <name evidence="1" type="ORF">ACG5V6_15110</name>
</gene>
<protein>
    <submittedName>
        <fullName evidence="1">Uncharacterized protein</fullName>
    </submittedName>
</protein>
<reference evidence="1 2" key="1">
    <citation type="submission" date="2024-10" db="EMBL/GenBank/DDBJ databases">
        <authorList>
            <person name="Cho J.-C."/>
        </authorList>
    </citation>
    <scope>NUCLEOTIDE SEQUENCE [LARGE SCALE GENOMIC DNA]</scope>
    <source>
        <strain evidence="1 2">KCTC29696</strain>
    </source>
</reference>
<dbReference type="RefSeq" id="WP_279948364.1">
    <property type="nucleotide sequence ID" value="NZ_BAABEN010000003.1"/>
</dbReference>
<dbReference type="EMBL" id="JBIHMK010000052">
    <property type="protein sequence ID" value="MFH0249540.1"/>
    <property type="molecule type" value="Genomic_DNA"/>
</dbReference>
<keyword evidence="2" id="KW-1185">Reference proteome</keyword>
<proteinExistence type="predicted"/>
<sequence>MRGTRQKSREARRVRRLERERRLAELLPHTPPAAGPVVLRAGWGGRAAGAAFAAGMLL</sequence>
<dbReference type="Proteomes" id="UP001607069">
    <property type="component" value="Unassembled WGS sequence"/>
</dbReference>